<evidence type="ECO:0000256" key="1">
    <source>
        <dbReference type="SAM" id="MobiDB-lite"/>
    </source>
</evidence>
<dbReference type="EMBL" id="CAJNJA010011884">
    <property type="protein sequence ID" value="CAE7282448.1"/>
    <property type="molecule type" value="Genomic_DNA"/>
</dbReference>
<dbReference type="AlphaFoldDB" id="A0A812MW40"/>
<protein>
    <submittedName>
        <fullName evidence="2">Uncharacterized protein</fullName>
    </submittedName>
</protein>
<dbReference type="Proteomes" id="UP000601435">
    <property type="component" value="Unassembled WGS sequence"/>
</dbReference>
<gene>
    <name evidence="2" type="ORF">SNEC2469_LOCUS6888</name>
</gene>
<feature type="region of interest" description="Disordered" evidence="1">
    <location>
        <begin position="524"/>
        <end position="548"/>
    </location>
</feature>
<evidence type="ECO:0000313" key="3">
    <source>
        <dbReference type="Proteomes" id="UP000601435"/>
    </source>
</evidence>
<evidence type="ECO:0000313" key="2">
    <source>
        <dbReference type="EMBL" id="CAE7282448.1"/>
    </source>
</evidence>
<dbReference type="OrthoDB" id="420953at2759"/>
<name>A0A812MW40_9DINO</name>
<accession>A0A812MW40</accession>
<reference evidence="2" key="1">
    <citation type="submission" date="2021-02" db="EMBL/GenBank/DDBJ databases">
        <authorList>
            <person name="Dougan E. K."/>
            <person name="Rhodes N."/>
            <person name="Thang M."/>
            <person name="Chan C."/>
        </authorList>
    </citation>
    <scope>NUCLEOTIDE SEQUENCE</scope>
</reference>
<keyword evidence="3" id="KW-1185">Reference proteome</keyword>
<comment type="caution">
    <text evidence="2">The sequence shown here is derived from an EMBL/GenBank/DDBJ whole genome shotgun (WGS) entry which is preliminary data.</text>
</comment>
<proteinExistence type="predicted"/>
<sequence length="1086" mass="122255">MHDFPSLKLPKLVTDDDNKLIKLVGNTQHIRSIAVAWLLGLATTSGKQPAHSFDACFLHLRRLYLDWLLPGRLIDLTESHKYELTDEALDRWSRSMVVFYEIIAALQAAVSLLPSESMKEVAGLLDVFSFSDRNGRPEGFRRESFESHALAHKEKPLREFLVAIMEQERDDDLNELSSSKRPVVEVLKDKESELQLGVDFRHVLNSLSNVVADKSTADDKDQVRLSSLVTGGNLESMEQSLEEMQKLRGKILDKVTEKSRKHVKLHCFKDNASTKAAIPRLPDGKLGSRHRLFVVSAELLDEHEATQSTPWASAPNNKDLKDLLGKQLDLAKELATEAFDFILVSDGANKSLRELIQQKLSPVSEFLLIYEDNTARFLDYSTRGQWQSLYLLLPKGAKESQVNMQPREESSKMQHVFSSVVANATTEIDKMGAESKKQVWGGKGLITPARWPFESALPWHWSDTMPTSVWETFCTMLRIVSVVDLSAGPTCMRSFFGSGVAYFGLCRNESLRTWLQAVADKEAFPELDDEDQENQGNEGQEGDQEETDETVYVQKLTKVVAEPAITPVEELWPPPPDAGVQWLQQLSHWAAASVRVKLSRLGFDNPKPRIFDMSGDKSEQAVVEPWDPEHAQVALKNHGEYLAGGHLLWLSLARHPHDSVVADEVGYRDLEDLGKIMHLQDKCCFPVAIQAYTWELPVGYPEVDMFQAIRSDKSELIQNLWDKGNASESSKHLLKQSLLASRERSLYFENTFVTWAKKLCAYIDSLSPHSKGQSRTELVKALQKNDPGFAYNGQVGNYYMVHAAEVVSEVVVNEALLVLQDLGRRYGVEFLACQYSKLWYMASAAKRWATDTFTPVDVMAFVLLLMGDDLVSERLKGTKSVTKSAVKVQACSTCEGQSSPCTKCPINWLRVALEKARLWHFCVKELHGKEVSPQLLQQFVNIGSHGKHHLDSESKMKLAAWVEIAESSAMEKALRQGQSLELRAKVVSRLQEAMGFDLAASRLKSRTVLPQSLQEQRDALVARAKSFVDEHLHFEVYGKAESLQDAIDRVPLDWRKPGELNKSHRLFVVSATLLFEGEKKPWTVAS</sequence>
<feature type="non-terminal residue" evidence="2">
    <location>
        <position position="1086"/>
    </location>
</feature>
<organism evidence="2 3">
    <name type="scientific">Symbiodinium necroappetens</name>
    <dbReference type="NCBI Taxonomy" id="1628268"/>
    <lineage>
        <taxon>Eukaryota</taxon>
        <taxon>Sar</taxon>
        <taxon>Alveolata</taxon>
        <taxon>Dinophyceae</taxon>
        <taxon>Suessiales</taxon>
        <taxon>Symbiodiniaceae</taxon>
        <taxon>Symbiodinium</taxon>
    </lineage>
</organism>